<feature type="transmembrane region" description="Helical" evidence="1">
    <location>
        <begin position="62"/>
        <end position="84"/>
    </location>
</feature>
<accession>A0A195C0Y2</accession>
<protein>
    <submittedName>
        <fullName evidence="2">Uncharacterized protein</fullName>
    </submittedName>
</protein>
<keyword evidence="1" id="KW-0472">Membrane</keyword>
<name>A0A195C0Y2_9HYME</name>
<gene>
    <name evidence="2" type="ORF">ALC62_14945</name>
</gene>
<reference evidence="2 3" key="1">
    <citation type="submission" date="2016-03" db="EMBL/GenBank/DDBJ databases">
        <title>Cyphomyrmex costatus WGS genome.</title>
        <authorList>
            <person name="Nygaard S."/>
            <person name="Hu H."/>
            <person name="Boomsma J."/>
            <person name="Zhang G."/>
        </authorList>
    </citation>
    <scope>NUCLEOTIDE SEQUENCE [LARGE SCALE GENOMIC DNA]</scope>
    <source>
        <strain evidence="2">MS0001</strain>
        <tissue evidence="2">Whole body</tissue>
    </source>
</reference>
<organism evidence="2 3">
    <name type="scientific">Cyphomyrmex costatus</name>
    <dbReference type="NCBI Taxonomy" id="456900"/>
    <lineage>
        <taxon>Eukaryota</taxon>
        <taxon>Metazoa</taxon>
        <taxon>Ecdysozoa</taxon>
        <taxon>Arthropoda</taxon>
        <taxon>Hexapoda</taxon>
        <taxon>Insecta</taxon>
        <taxon>Pterygota</taxon>
        <taxon>Neoptera</taxon>
        <taxon>Endopterygota</taxon>
        <taxon>Hymenoptera</taxon>
        <taxon>Apocrita</taxon>
        <taxon>Aculeata</taxon>
        <taxon>Formicoidea</taxon>
        <taxon>Formicidae</taxon>
        <taxon>Myrmicinae</taxon>
        <taxon>Cyphomyrmex</taxon>
    </lineage>
</organism>
<feature type="transmembrane region" description="Helical" evidence="1">
    <location>
        <begin position="12"/>
        <end position="28"/>
    </location>
</feature>
<dbReference type="AlphaFoldDB" id="A0A195C0Y2"/>
<evidence type="ECO:0000256" key="1">
    <source>
        <dbReference type="SAM" id="Phobius"/>
    </source>
</evidence>
<evidence type="ECO:0000313" key="3">
    <source>
        <dbReference type="Proteomes" id="UP000078542"/>
    </source>
</evidence>
<keyword evidence="1" id="KW-1133">Transmembrane helix</keyword>
<dbReference type="EMBL" id="KQ978379">
    <property type="protein sequence ID" value="KYM94502.1"/>
    <property type="molecule type" value="Genomic_DNA"/>
</dbReference>
<proteinExistence type="predicted"/>
<keyword evidence="3" id="KW-1185">Reference proteome</keyword>
<evidence type="ECO:0000313" key="2">
    <source>
        <dbReference type="EMBL" id="KYM94502.1"/>
    </source>
</evidence>
<sequence length="109" mass="12429">MRIPLGLRKDQFFIVLVVGLGTGIYNWNSLIKEHIKECETELQLNEVIGKSKSLLVNKFSRLGLVVISGAISAVGFTTFILPWFRQRKAAKAEKFANFIYEQRKKKGLE</sequence>
<dbReference type="Proteomes" id="UP000078542">
    <property type="component" value="Unassembled WGS sequence"/>
</dbReference>
<keyword evidence="1" id="KW-0812">Transmembrane</keyword>